<dbReference type="EMBL" id="JAERRK010000007">
    <property type="protein sequence ID" value="MBL1083790.1"/>
    <property type="molecule type" value="Genomic_DNA"/>
</dbReference>
<name>A0A937EK81_9ACTN</name>
<sequence>MSRSRRGIIAGLVTGIAAITSLSGAVYAIEGGQEATADNAPAGMVQVSSGGALCGGTVIQARWVLTAAHCVRGDAAHTTVRTGSRELNRGTALAVSATHTEPGADMALLELKGEAAAVPVPLAD</sequence>
<proteinExistence type="inferred from homology"/>
<dbReference type="Gene3D" id="2.40.10.10">
    <property type="entry name" value="Trypsin-like serine proteases"/>
    <property type="match status" value="1"/>
</dbReference>
<dbReference type="Pfam" id="PF00089">
    <property type="entry name" value="Trypsin"/>
    <property type="match status" value="1"/>
</dbReference>
<accession>A0A937EK81</accession>
<dbReference type="PROSITE" id="PS00134">
    <property type="entry name" value="TRYPSIN_HIS"/>
    <property type="match status" value="1"/>
</dbReference>
<evidence type="ECO:0000313" key="4">
    <source>
        <dbReference type="EMBL" id="MBL1083790.1"/>
    </source>
</evidence>
<dbReference type="PROSITE" id="PS50240">
    <property type="entry name" value="TRYPSIN_DOM"/>
    <property type="match status" value="1"/>
</dbReference>
<dbReference type="InterPro" id="IPR043504">
    <property type="entry name" value="Peptidase_S1_PA_chymotrypsin"/>
</dbReference>
<reference evidence="4" key="1">
    <citation type="submission" date="2021-01" db="EMBL/GenBank/DDBJ databases">
        <title>WGS of actinomycetes isolated from Thailand.</title>
        <authorList>
            <person name="Thawai C."/>
        </authorList>
    </citation>
    <scope>NUCLEOTIDE SEQUENCE</scope>
    <source>
        <strain evidence="4">RCU-197</strain>
    </source>
</reference>
<feature type="non-terminal residue" evidence="4">
    <location>
        <position position="124"/>
    </location>
</feature>
<evidence type="ECO:0000256" key="2">
    <source>
        <dbReference type="ARBA" id="ARBA00023157"/>
    </source>
</evidence>
<dbReference type="PRINTS" id="PR00722">
    <property type="entry name" value="CHYMOTRYPSIN"/>
</dbReference>
<dbReference type="InterPro" id="IPR050430">
    <property type="entry name" value="Peptidase_S1"/>
</dbReference>
<feature type="domain" description="Peptidase S1" evidence="3">
    <location>
        <begin position="29"/>
        <end position="124"/>
    </location>
</feature>
<dbReference type="AlphaFoldDB" id="A0A937EK81"/>
<protein>
    <submittedName>
        <fullName evidence="4">Trypsin-like serine protease</fullName>
    </submittedName>
</protein>
<comment type="caution">
    <text evidence="4">The sequence shown here is derived from an EMBL/GenBank/DDBJ whole genome shotgun (WGS) entry which is preliminary data.</text>
</comment>
<keyword evidence="5" id="KW-1185">Reference proteome</keyword>
<dbReference type="GO" id="GO:0006508">
    <property type="term" value="P:proteolysis"/>
    <property type="evidence" value="ECO:0007669"/>
    <property type="project" value="UniProtKB-KW"/>
</dbReference>
<keyword evidence="4" id="KW-0378">Hydrolase</keyword>
<dbReference type="PANTHER" id="PTHR24276">
    <property type="entry name" value="POLYSERASE-RELATED"/>
    <property type="match status" value="1"/>
</dbReference>
<dbReference type="RefSeq" id="WP_201836622.1">
    <property type="nucleotide sequence ID" value="NZ_JAERRK010000007.1"/>
</dbReference>
<keyword evidence="4" id="KW-0645">Protease</keyword>
<comment type="similarity">
    <text evidence="1">Belongs to the peptidase S1 family.</text>
</comment>
<dbReference type="Proteomes" id="UP000661858">
    <property type="component" value="Unassembled WGS sequence"/>
</dbReference>
<evidence type="ECO:0000256" key="1">
    <source>
        <dbReference type="ARBA" id="ARBA00007664"/>
    </source>
</evidence>
<keyword evidence="2" id="KW-1015">Disulfide bond</keyword>
<dbReference type="SUPFAM" id="SSF50494">
    <property type="entry name" value="Trypsin-like serine proteases"/>
    <property type="match status" value="1"/>
</dbReference>
<dbReference type="PANTHER" id="PTHR24276:SF98">
    <property type="entry name" value="FI18310P1-RELATED"/>
    <property type="match status" value="1"/>
</dbReference>
<dbReference type="GO" id="GO:0004252">
    <property type="term" value="F:serine-type endopeptidase activity"/>
    <property type="evidence" value="ECO:0007669"/>
    <property type="project" value="InterPro"/>
</dbReference>
<dbReference type="InterPro" id="IPR018114">
    <property type="entry name" value="TRYPSIN_HIS"/>
</dbReference>
<dbReference type="InterPro" id="IPR001254">
    <property type="entry name" value="Trypsin_dom"/>
</dbReference>
<gene>
    <name evidence="4" type="ORF">JK359_17750</name>
</gene>
<dbReference type="InterPro" id="IPR009003">
    <property type="entry name" value="Peptidase_S1_PA"/>
</dbReference>
<dbReference type="InterPro" id="IPR001314">
    <property type="entry name" value="Peptidase_S1A"/>
</dbReference>
<evidence type="ECO:0000313" key="5">
    <source>
        <dbReference type="Proteomes" id="UP000661858"/>
    </source>
</evidence>
<organism evidence="4 5">
    <name type="scientific">Streptomyces actinomycinicus</name>
    <dbReference type="NCBI Taxonomy" id="1695166"/>
    <lineage>
        <taxon>Bacteria</taxon>
        <taxon>Bacillati</taxon>
        <taxon>Actinomycetota</taxon>
        <taxon>Actinomycetes</taxon>
        <taxon>Kitasatosporales</taxon>
        <taxon>Streptomycetaceae</taxon>
        <taxon>Streptomyces</taxon>
    </lineage>
</organism>
<evidence type="ECO:0000259" key="3">
    <source>
        <dbReference type="PROSITE" id="PS50240"/>
    </source>
</evidence>